<dbReference type="Proteomes" id="UP001595973">
    <property type="component" value="Unassembled WGS sequence"/>
</dbReference>
<evidence type="ECO:0000313" key="3">
    <source>
        <dbReference type="EMBL" id="MFC4667474.1"/>
    </source>
</evidence>
<name>A0ABV9KBP2_9RHOB</name>
<dbReference type="PANTHER" id="PTHR13847">
    <property type="entry name" value="SARCOSINE DEHYDROGENASE-RELATED"/>
    <property type="match status" value="1"/>
</dbReference>
<dbReference type="EMBL" id="JBHSGI010000002">
    <property type="protein sequence ID" value="MFC4667474.1"/>
    <property type="molecule type" value="Genomic_DNA"/>
</dbReference>
<reference evidence="4" key="1">
    <citation type="journal article" date="2019" name="Int. J. Syst. Evol. Microbiol.">
        <title>The Global Catalogue of Microorganisms (GCM) 10K type strain sequencing project: providing services to taxonomists for standard genome sequencing and annotation.</title>
        <authorList>
            <consortium name="The Broad Institute Genomics Platform"/>
            <consortium name="The Broad Institute Genome Sequencing Center for Infectious Disease"/>
            <person name="Wu L."/>
            <person name="Ma J."/>
        </authorList>
    </citation>
    <scope>NUCLEOTIDE SEQUENCE [LARGE SCALE GENOMIC DNA]</scope>
    <source>
        <strain evidence="4">CGMCC 4.7283</strain>
    </source>
</reference>
<feature type="domain" description="FAD dependent oxidoreductase" evidence="2">
    <location>
        <begin position="34"/>
        <end position="386"/>
    </location>
</feature>
<protein>
    <submittedName>
        <fullName evidence="3">NAD(P)/FAD-dependent oxidoreductase</fullName>
        <ecNumber evidence="3">1.-.-.-</ecNumber>
    </submittedName>
</protein>
<accession>A0ABV9KBP2</accession>
<comment type="caution">
    <text evidence="3">The sequence shown here is derived from an EMBL/GenBank/DDBJ whole genome shotgun (WGS) entry which is preliminary data.</text>
</comment>
<proteinExistence type="predicted"/>
<evidence type="ECO:0000256" key="1">
    <source>
        <dbReference type="ARBA" id="ARBA00023002"/>
    </source>
</evidence>
<dbReference type="SUPFAM" id="SSF51905">
    <property type="entry name" value="FAD/NAD(P)-binding domain"/>
    <property type="match status" value="1"/>
</dbReference>
<dbReference type="RefSeq" id="WP_380715675.1">
    <property type="nucleotide sequence ID" value="NZ_JBHSGI010000002.1"/>
</dbReference>
<dbReference type="Pfam" id="PF01266">
    <property type="entry name" value="DAO"/>
    <property type="match status" value="1"/>
</dbReference>
<sequence>MIANEAPVIADSLWSATANPGPDCPPLFGEVEADVAIIGAGYTGLSAALHLAEAGRRVVVLEAESPGWGASGRNGGQVNPGLKEDPDAIEARYGAEMGGRMIAVSGGAGKSVFDLIDRHGIQCDAVRSGWIRAAHNDRGLDALKTTAAQWQARGAPVRVLQRDEIAQMIGTESYVGGLIDPRGGNLHPLNYALGLATAAQAAGANVHGQSRVRSLSPERGSYRVATVRGTVRARRVLVCTNGYSGELIPDLARSVVPVRSVQVATAPLGANVLTAILPGRQAPSDTRRLLLYYRLDAKGRFIMGGRGAYDDAGTRRQFEALRHASERMFPELGPVNWVHAWGGFVAVTVDHYPHLNRIDEGIFAGLGYNGRGVAMATVMGRVMADWAMGRPESELDFPVTPLRPIPLHRLRRLGVSAAVAKNRLLDGLGL</sequence>
<dbReference type="GO" id="GO:0016491">
    <property type="term" value="F:oxidoreductase activity"/>
    <property type="evidence" value="ECO:0007669"/>
    <property type="project" value="UniProtKB-KW"/>
</dbReference>
<keyword evidence="4" id="KW-1185">Reference proteome</keyword>
<keyword evidence="1 3" id="KW-0560">Oxidoreductase</keyword>
<dbReference type="PANTHER" id="PTHR13847:SF281">
    <property type="entry name" value="FAD DEPENDENT OXIDOREDUCTASE DOMAIN-CONTAINING PROTEIN"/>
    <property type="match status" value="1"/>
</dbReference>
<dbReference type="InterPro" id="IPR036188">
    <property type="entry name" value="FAD/NAD-bd_sf"/>
</dbReference>
<evidence type="ECO:0000259" key="2">
    <source>
        <dbReference type="Pfam" id="PF01266"/>
    </source>
</evidence>
<gene>
    <name evidence="3" type="ORF">ACFO5X_02805</name>
</gene>
<organism evidence="3 4">
    <name type="scientific">Seohaeicola nanhaiensis</name>
    <dbReference type="NCBI Taxonomy" id="1387282"/>
    <lineage>
        <taxon>Bacteria</taxon>
        <taxon>Pseudomonadati</taxon>
        <taxon>Pseudomonadota</taxon>
        <taxon>Alphaproteobacteria</taxon>
        <taxon>Rhodobacterales</taxon>
        <taxon>Roseobacteraceae</taxon>
        <taxon>Seohaeicola</taxon>
    </lineage>
</organism>
<dbReference type="Gene3D" id="3.50.50.60">
    <property type="entry name" value="FAD/NAD(P)-binding domain"/>
    <property type="match status" value="1"/>
</dbReference>
<dbReference type="InterPro" id="IPR006076">
    <property type="entry name" value="FAD-dep_OxRdtase"/>
</dbReference>
<dbReference type="Gene3D" id="3.30.9.10">
    <property type="entry name" value="D-Amino Acid Oxidase, subunit A, domain 2"/>
    <property type="match status" value="1"/>
</dbReference>
<dbReference type="EC" id="1.-.-.-" evidence="3"/>
<evidence type="ECO:0000313" key="4">
    <source>
        <dbReference type="Proteomes" id="UP001595973"/>
    </source>
</evidence>